<name>A0A165H8Y6_EXIGL</name>
<dbReference type="Pfam" id="PF09362">
    <property type="entry name" value="DUF1996"/>
    <property type="match status" value="1"/>
</dbReference>
<feature type="chain" id="PRO_5007858562" description="WSC-domain-containing protein" evidence="2">
    <location>
        <begin position="19"/>
        <end position="516"/>
    </location>
</feature>
<dbReference type="PANTHER" id="PTHR43662">
    <property type="match status" value="1"/>
</dbReference>
<evidence type="ECO:0000313" key="6">
    <source>
        <dbReference type="Proteomes" id="UP000077266"/>
    </source>
</evidence>
<dbReference type="Proteomes" id="UP000077266">
    <property type="component" value="Unassembled WGS sequence"/>
</dbReference>
<evidence type="ECO:0000259" key="3">
    <source>
        <dbReference type="PROSITE" id="PS51164"/>
    </source>
</evidence>
<feature type="signal peptide" evidence="2">
    <location>
        <begin position="1"/>
        <end position="18"/>
    </location>
</feature>
<dbReference type="OrthoDB" id="74764at2759"/>
<dbReference type="EMBL" id="KV426024">
    <property type="protein sequence ID" value="KZV91621.1"/>
    <property type="molecule type" value="Genomic_DNA"/>
</dbReference>
<dbReference type="GO" id="GO:0005975">
    <property type="term" value="P:carbohydrate metabolic process"/>
    <property type="evidence" value="ECO:0007669"/>
    <property type="project" value="InterPro"/>
</dbReference>
<dbReference type="SUPFAM" id="SSF57180">
    <property type="entry name" value="Cellulose-binding domain"/>
    <property type="match status" value="1"/>
</dbReference>
<proteinExistence type="predicted"/>
<dbReference type="PROSITE" id="PS51212">
    <property type="entry name" value="WSC"/>
    <property type="match status" value="1"/>
</dbReference>
<dbReference type="Pfam" id="PF01822">
    <property type="entry name" value="WSC"/>
    <property type="match status" value="1"/>
</dbReference>
<dbReference type="PROSITE" id="PS00562">
    <property type="entry name" value="CBM1_1"/>
    <property type="match status" value="1"/>
</dbReference>
<protein>
    <recommendedName>
        <fullName evidence="7">WSC-domain-containing protein</fullName>
    </recommendedName>
</protein>
<dbReference type="GO" id="GO:0005576">
    <property type="term" value="C:extracellular region"/>
    <property type="evidence" value="ECO:0007669"/>
    <property type="project" value="InterPro"/>
</dbReference>
<evidence type="ECO:0000313" key="5">
    <source>
        <dbReference type="EMBL" id="KZV91621.1"/>
    </source>
</evidence>
<evidence type="ECO:0000256" key="1">
    <source>
        <dbReference type="ARBA" id="ARBA00022729"/>
    </source>
</evidence>
<dbReference type="PANTHER" id="PTHR43662:SF3">
    <property type="entry name" value="DOMAIN PROTEIN, PUTATIVE (AFU_ORTHOLOGUE AFUA_6G11970)-RELATED"/>
    <property type="match status" value="1"/>
</dbReference>
<gene>
    <name evidence="5" type="ORF">EXIGLDRAFT_750063</name>
</gene>
<sequence>MWSALLAFALAAPQVANALLRFPCAQLTVMRSDPLINPGAVSAHLHQVVGGSAFNFNMSADIDMQAASCSSCSIKENKSNYWSPTLYFQSPTNGTFMRVKQRPGPLLGNPNEGMTVYYIQVGSGIKAFPKGFRMIAGDPYLRAYNSSIDDSRSITIRCLSDTTSGNGPDSNGMPTVPCAGGIRTQINFPTCWDGKNVDTPNHKDHVRYAINASFGNFGQGCPSTHPVQLPLLFLETVWDTTPFNKEFVNGKNPFVWAMGDPTGYGFHSDYMMGWPQDTLQRAMDTCTDAGGGNCGVLTTRSEQELNDCALPPRVDEPINGWLTSLPGCNQIYPGPARAPVQSGCGAPTTMLPATSVSFLKTNITGWQAVGCSSQDLTGAKTSGQDMTIEKCLNYCAGQKQQYAGLKAGNACSCGASANTGAISSSYACNVRCAGDANEFCGAANRIAIYNGGTPVDVPTTTIASPTSTATTPPGNTGGSGVAQKWGQCGGIGWTGPTVCVAGSTCSKQNDYYSQCI</sequence>
<dbReference type="SMART" id="SM00236">
    <property type="entry name" value="fCBD"/>
    <property type="match status" value="1"/>
</dbReference>
<dbReference type="InterPro" id="IPR035971">
    <property type="entry name" value="CBD_sf"/>
</dbReference>
<dbReference type="InterPro" id="IPR018535">
    <property type="entry name" value="DUF1996"/>
</dbReference>
<organism evidence="5 6">
    <name type="scientific">Exidia glandulosa HHB12029</name>
    <dbReference type="NCBI Taxonomy" id="1314781"/>
    <lineage>
        <taxon>Eukaryota</taxon>
        <taxon>Fungi</taxon>
        <taxon>Dikarya</taxon>
        <taxon>Basidiomycota</taxon>
        <taxon>Agaricomycotina</taxon>
        <taxon>Agaricomycetes</taxon>
        <taxon>Auriculariales</taxon>
        <taxon>Exidiaceae</taxon>
        <taxon>Exidia</taxon>
    </lineage>
</organism>
<dbReference type="SMART" id="SM00321">
    <property type="entry name" value="WSC"/>
    <property type="match status" value="1"/>
</dbReference>
<keyword evidence="1 2" id="KW-0732">Signal</keyword>
<dbReference type="GO" id="GO:0030248">
    <property type="term" value="F:cellulose binding"/>
    <property type="evidence" value="ECO:0007669"/>
    <property type="project" value="InterPro"/>
</dbReference>
<feature type="domain" description="WSC" evidence="4">
    <location>
        <begin position="365"/>
        <end position="452"/>
    </location>
</feature>
<keyword evidence="6" id="KW-1185">Reference proteome</keyword>
<evidence type="ECO:0000256" key="2">
    <source>
        <dbReference type="SAM" id="SignalP"/>
    </source>
</evidence>
<feature type="domain" description="CBM1" evidence="3">
    <location>
        <begin position="480"/>
        <end position="516"/>
    </location>
</feature>
<dbReference type="Pfam" id="PF00734">
    <property type="entry name" value="CBM_1"/>
    <property type="match status" value="1"/>
</dbReference>
<evidence type="ECO:0008006" key="7">
    <source>
        <dbReference type="Google" id="ProtNLM"/>
    </source>
</evidence>
<dbReference type="InterPro" id="IPR000254">
    <property type="entry name" value="CBD"/>
</dbReference>
<dbReference type="InterPro" id="IPR002889">
    <property type="entry name" value="WSC_carb-bd"/>
</dbReference>
<reference evidence="5 6" key="1">
    <citation type="journal article" date="2016" name="Mol. Biol. Evol.">
        <title>Comparative Genomics of Early-Diverging Mushroom-Forming Fungi Provides Insights into the Origins of Lignocellulose Decay Capabilities.</title>
        <authorList>
            <person name="Nagy L.G."/>
            <person name="Riley R."/>
            <person name="Tritt A."/>
            <person name="Adam C."/>
            <person name="Daum C."/>
            <person name="Floudas D."/>
            <person name="Sun H."/>
            <person name="Yadav J.S."/>
            <person name="Pangilinan J."/>
            <person name="Larsson K.H."/>
            <person name="Matsuura K."/>
            <person name="Barry K."/>
            <person name="Labutti K."/>
            <person name="Kuo R."/>
            <person name="Ohm R.A."/>
            <person name="Bhattacharya S.S."/>
            <person name="Shirouzu T."/>
            <person name="Yoshinaga Y."/>
            <person name="Martin F.M."/>
            <person name="Grigoriev I.V."/>
            <person name="Hibbett D.S."/>
        </authorList>
    </citation>
    <scope>NUCLEOTIDE SEQUENCE [LARGE SCALE GENOMIC DNA]</scope>
    <source>
        <strain evidence="5 6">HHB12029</strain>
    </source>
</reference>
<dbReference type="PROSITE" id="PS51164">
    <property type="entry name" value="CBM1_2"/>
    <property type="match status" value="1"/>
</dbReference>
<evidence type="ECO:0000259" key="4">
    <source>
        <dbReference type="PROSITE" id="PS51212"/>
    </source>
</evidence>
<accession>A0A165H8Y6</accession>
<dbReference type="InParanoid" id="A0A165H8Y6"/>
<dbReference type="AlphaFoldDB" id="A0A165H8Y6"/>
<dbReference type="STRING" id="1314781.A0A165H8Y6"/>